<protein>
    <submittedName>
        <fullName evidence="1">Uncharacterized protein</fullName>
    </submittedName>
</protein>
<sequence>MESTDPTQRLPEDVLVALLRRLPPHGLAAARCVCKSWHAIIDARRLLDLFPPSLAGLFLNFFDLDISEFFFRPPRDTDTAVSGRLDYVPAEDSDAAILDHCNGLLLLWAHVANPATRRWAPLPQWPPGLDSRHIVFDPVVSPHYEVLKIPSHPWCTPGVEPQHQWPPSPFIMHVFSSTTGIWEERSFARRGDAIGTVAHLQQRQRWSIKQDYSAYWRGQLYVLNQFVMRITLSNCTYQAIELPVDVSTSNEKYSLGRSENGVYLAAINWHRRLRVWILVELHGEIEWVLKHDNNLDHMLSRGMYDPQVQGPWRIEDINYNSDHSTSEVNMQEAAEEDKFEWNSDNENTLDMTLQVGKCYTGDITILGFHPYKEVIFLNESLTRGLAYHLNSSKIEDLGNIYPKDYSAMYMFVEQSFPYTPCWIGKLPGSI</sequence>
<organism evidence="1 2">
    <name type="scientific">Avena sativa</name>
    <name type="common">Oat</name>
    <dbReference type="NCBI Taxonomy" id="4498"/>
    <lineage>
        <taxon>Eukaryota</taxon>
        <taxon>Viridiplantae</taxon>
        <taxon>Streptophyta</taxon>
        <taxon>Embryophyta</taxon>
        <taxon>Tracheophyta</taxon>
        <taxon>Spermatophyta</taxon>
        <taxon>Magnoliopsida</taxon>
        <taxon>Liliopsida</taxon>
        <taxon>Poales</taxon>
        <taxon>Poaceae</taxon>
        <taxon>BOP clade</taxon>
        <taxon>Pooideae</taxon>
        <taxon>Poodae</taxon>
        <taxon>Poeae</taxon>
        <taxon>Poeae Chloroplast Group 1 (Aveneae type)</taxon>
        <taxon>Aveninae</taxon>
        <taxon>Avena</taxon>
    </lineage>
</organism>
<proteinExistence type="predicted"/>
<evidence type="ECO:0000313" key="1">
    <source>
        <dbReference type="EnsemblPlants" id="AVESA.00010b.r2.5AG0858000.1.CDS"/>
    </source>
</evidence>
<accession>A0ACD5XYJ1</accession>
<evidence type="ECO:0000313" key="2">
    <source>
        <dbReference type="Proteomes" id="UP001732700"/>
    </source>
</evidence>
<keyword evidence="2" id="KW-1185">Reference proteome</keyword>
<reference evidence="1" key="1">
    <citation type="submission" date="2021-05" db="EMBL/GenBank/DDBJ databases">
        <authorList>
            <person name="Scholz U."/>
            <person name="Mascher M."/>
            <person name="Fiebig A."/>
        </authorList>
    </citation>
    <scope>NUCLEOTIDE SEQUENCE [LARGE SCALE GENOMIC DNA]</scope>
</reference>
<name>A0ACD5XYJ1_AVESA</name>
<dbReference type="EnsemblPlants" id="AVESA.00010b.r2.5AG0858000.1">
    <property type="protein sequence ID" value="AVESA.00010b.r2.5AG0858000.1.CDS"/>
    <property type="gene ID" value="AVESA.00010b.r2.5AG0858000"/>
</dbReference>
<reference evidence="1" key="2">
    <citation type="submission" date="2025-09" db="UniProtKB">
        <authorList>
            <consortium name="EnsemblPlants"/>
        </authorList>
    </citation>
    <scope>IDENTIFICATION</scope>
</reference>
<dbReference type="Proteomes" id="UP001732700">
    <property type="component" value="Chromosome 5A"/>
</dbReference>